<organism evidence="8 9">
    <name type="scientific">Streptomyces flavalbus</name>
    <dbReference type="NCBI Taxonomy" id="2665155"/>
    <lineage>
        <taxon>Bacteria</taxon>
        <taxon>Bacillati</taxon>
        <taxon>Actinomycetota</taxon>
        <taxon>Actinomycetes</taxon>
        <taxon>Kitasatosporales</taxon>
        <taxon>Streptomycetaceae</taxon>
        <taxon>Streptomyces</taxon>
    </lineage>
</organism>
<evidence type="ECO:0000259" key="7">
    <source>
        <dbReference type="Pfam" id="PF07992"/>
    </source>
</evidence>
<protein>
    <submittedName>
        <fullName evidence="8">NAD(P)/FAD-dependent oxidoreductase</fullName>
        <ecNumber evidence="8">1.6.5.-</ecNumber>
    </submittedName>
</protein>
<evidence type="ECO:0000256" key="5">
    <source>
        <dbReference type="ARBA" id="ARBA00023002"/>
    </source>
</evidence>
<evidence type="ECO:0000313" key="8">
    <source>
        <dbReference type="EMBL" id="MFD0315187.1"/>
    </source>
</evidence>
<evidence type="ECO:0000256" key="1">
    <source>
        <dbReference type="ARBA" id="ARBA00001974"/>
    </source>
</evidence>
<evidence type="ECO:0000256" key="6">
    <source>
        <dbReference type="SAM" id="Phobius"/>
    </source>
</evidence>
<name>A0ABW2W9K7_9ACTN</name>
<dbReference type="PRINTS" id="PR00411">
    <property type="entry name" value="PNDRDTASEI"/>
</dbReference>
<dbReference type="Pfam" id="PF07992">
    <property type="entry name" value="Pyr_redox_2"/>
    <property type="match status" value="1"/>
</dbReference>
<gene>
    <name evidence="8" type="ORF">ACFQZ6_13280</name>
</gene>
<keyword evidence="9" id="KW-1185">Reference proteome</keyword>
<feature type="transmembrane region" description="Helical" evidence="6">
    <location>
        <begin position="6"/>
        <end position="24"/>
    </location>
</feature>
<feature type="domain" description="FAD/NAD(P)-binding" evidence="7">
    <location>
        <begin position="6"/>
        <end position="307"/>
    </location>
</feature>
<dbReference type="PRINTS" id="PR00368">
    <property type="entry name" value="FADPNR"/>
</dbReference>
<comment type="caution">
    <text evidence="8">The sequence shown here is derived from an EMBL/GenBank/DDBJ whole genome shotgun (WGS) entry which is preliminary data.</text>
</comment>
<dbReference type="PANTHER" id="PTHR42913">
    <property type="entry name" value="APOPTOSIS-INDUCING FACTOR 1"/>
    <property type="match status" value="1"/>
</dbReference>
<dbReference type="GO" id="GO:0016491">
    <property type="term" value="F:oxidoreductase activity"/>
    <property type="evidence" value="ECO:0007669"/>
    <property type="project" value="UniProtKB-KW"/>
</dbReference>
<evidence type="ECO:0000256" key="3">
    <source>
        <dbReference type="ARBA" id="ARBA00022630"/>
    </source>
</evidence>
<keyword evidence="6" id="KW-0812">Transmembrane</keyword>
<dbReference type="RefSeq" id="WP_381607949.1">
    <property type="nucleotide sequence ID" value="NZ_JBHTEB010000001.1"/>
</dbReference>
<keyword evidence="6" id="KW-0472">Membrane</keyword>
<dbReference type="EMBL" id="JBHTEB010000001">
    <property type="protein sequence ID" value="MFD0315187.1"/>
    <property type="molecule type" value="Genomic_DNA"/>
</dbReference>
<dbReference type="PANTHER" id="PTHR42913:SF3">
    <property type="entry name" value="64 KDA MITOCHONDRIAL NADH DEHYDROGENASE (EUROFUNG)"/>
    <property type="match status" value="1"/>
</dbReference>
<keyword evidence="5 8" id="KW-0560">Oxidoreductase</keyword>
<keyword evidence="6" id="KW-1133">Transmembrane helix</keyword>
<dbReference type="SUPFAM" id="SSF51905">
    <property type="entry name" value="FAD/NAD(P)-binding domain"/>
    <property type="match status" value="1"/>
</dbReference>
<dbReference type="Gene3D" id="3.50.50.100">
    <property type="match status" value="1"/>
</dbReference>
<keyword evidence="4" id="KW-0274">FAD</keyword>
<accession>A0ABW2W9K7</accession>
<dbReference type="InterPro" id="IPR023753">
    <property type="entry name" value="FAD/NAD-binding_dom"/>
</dbReference>
<evidence type="ECO:0000256" key="2">
    <source>
        <dbReference type="ARBA" id="ARBA00005272"/>
    </source>
</evidence>
<evidence type="ECO:0000256" key="4">
    <source>
        <dbReference type="ARBA" id="ARBA00022827"/>
    </source>
</evidence>
<proteinExistence type="inferred from homology"/>
<keyword evidence="3" id="KW-0285">Flavoprotein</keyword>
<dbReference type="InterPro" id="IPR051169">
    <property type="entry name" value="NADH-Q_oxidoreductase"/>
</dbReference>
<comment type="cofactor">
    <cofactor evidence="1">
        <name>FAD</name>
        <dbReference type="ChEBI" id="CHEBI:57692"/>
    </cofactor>
</comment>
<comment type="similarity">
    <text evidence="2">Belongs to the NADH dehydrogenase family.</text>
</comment>
<dbReference type="EC" id="1.6.5.-" evidence="8"/>
<reference evidence="9" key="1">
    <citation type="journal article" date="2019" name="Int. J. Syst. Evol. Microbiol.">
        <title>The Global Catalogue of Microorganisms (GCM) 10K type strain sequencing project: providing services to taxonomists for standard genome sequencing and annotation.</title>
        <authorList>
            <consortium name="The Broad Institute Genomics Platform"/>
            <consortium name="The Broad Institute Genome Sequencing Center for Infectious Disease"/>
            <person name="Wu L."/>
            <person name="Ma J."/>
        </authorList>
    </citation>
    <scope>NUCLEOTIDE SEQUENCE [LARGE SCALE GENOMIC DNA]</scope>
    <source>
        <strain evidence="9">CGMCC 4.7400</strain>
    </source>
</reference>
<evidence type="ECO:0000313" key="9">
    <source>
        <dbReference type="Proteomes" id="UP001597023"/>
    </source>
</evidence>
<dbReference type="Proteomes" id="UP001597023">
    <property type="component" value="Unassembled WGS sequence"/>
</dbReference>
<sequence>MNAKHRIVVLGAGYTGMMAAVRLARRTRRTGVRITLVNPSERFTERLRLHQTVAGQELTRHRIPELLAGTGVEFLQGRATAIDPEARRVSVEAVPPAGPVALSYDTLVYALGSRADTRGVPGAAEHAVTLEDPDAVRNFADRLPALARTGGAVTVCGGGLTGIEAAAELAETHPGLRVTLVSRGVPGAMMGEAARAHLDRDLDRLGVTVRAGATVTRVLAGAVELADGERLPSDLTLWTTGVRVPELAAASGIATDARGLVVVDAHLRSLSHPEVYAIGDAAAVRQAWGAVHGTCQSGLPTAQHAADEIARRLRGREPRPFRFGYFHQPVSIGRRDAVVQFTYPDDSPRRWYLRGAWAVRYKETVSGSPLTLYRLGRRVNVSATLSRGGRATRTTVAPLPVIAP</sequence>
<dbReference type="InterPro" id="IPR036188">
    <property type="entry name" value="FAD/NAD-bd_sf"/>
</dbReference>